<name>A0A1S0UB68_LOALO</name>
<dbReference type="EMBL" id="JH712092">
    <property type="protein sequence ID" value="EFO27912.1"/>
    <property type="molecule type" value="Genomic_DNA"/>
</dbReference>
<protein>
    <submittedName>
        <fullName evidence="1">Uncharacterized protein</fullName>
    </submittedName>
</protein>
<dbReference type="CTD" id="9937941"/>
<gene>
    <name evidence="1" type="ORF">LOAG_00573</name>
</gene>
<evidence type="ECO:0000313" key="1">
    <source>
        <dbReference type="EMBL" id="EFO27912.1"/>
    </source>
</evidence>
<dbReference type="KEGG" id="loa:LOAG_00573"/>
<proteinExistence type="predicted"/>
<dbReference type="AlphaFoldDB" id="A0A1S0UB68"/>
<accession>A0A1S0UB68</accession>
<sequence length="73" mass="8579">MKLLRERLGALNVMLWKSAKDAHCFFAAACVYSSHTYEFVHLDALREIQCYRVRDNINRLKMDLVDKTMSNRA</sequence>
<dbReference type="InParanoid" id="A0A1S0UB68"/>
<organism evidence="1">
    <name type="scientific">Loa loa</name>
    <name type="common">Eye worm</name>
    <name type="synonym">Filaria loa</name>
    <dbReference type="NCBI Taxonomy" id="7209"/>
    <lineage>
        <taxon>Eukaryota</taxon>
        <taxon>Metazoa</taxon>
        <taxon>Ecdysozoa</taxon>
        <taxon>Nematoda</taxon>
        <taxon>Chromadorea</taxon>
        <taxon>Rhabditida</taxon>
        <taxon>Spirurina</taxon>
        <taxon>Spiruromorpha</taxon>
        <taxon>Filarioidea</taxon>
        <taxon>Onchocercidae</taxon>
        <taxon>Loa</taxon>
    </lineage>
</organism>
<dbReference type="GeneID" id="9937941"/>
<reference evidence="1" key="1">
    <citation type="submission" date="2012-04" db="EMBL/GenBank/DDBJ databases">
        <title>The Genome Sequence of Loa loa.</title>
        <authorList>
            <consortium name="The Broad Institute Genome Sequencing Platform"/>
            <consortium name="Broad Institute Genome Sequencing Center for Infectious Disease"/>
            <person name="Nutman T.B."/>
            <person name="Fink D.L."/>
            <person name="Russ C."/>
            <person name="Young S."/>
            <person name="Zeng Q."/>
            <person name="Gargeya S."/>
            <person name="Alvarado L."/>
            <person name="Berlin A."/>
            <person name="Chapman S.B."/>
            <person name="Chen Z."/>
            <person name="Freedman E."/>
            <person name="Gellesch M."/>
            <person name="Goldberg J."/>
            <person name="Griggs A."/>
            <person name="Gujja S."/>
            <person name="Heilman E.R."/>
            <person name="Heiman D."/>
            <person name="Howarth C."/>
            <person name="Mehta T."/>
            <person name="Neiman D."/>
            <person name="Pearson M."/>
            <person name="Roberts A."/>
            <person name="Saif S."/>
            <person name="Shea T."/>
            <person name="Shenoy N."/>
            <person name="Sisk P."/>
            <person name="Stolte C."/>
            <person name="Sykes S."/>
            <person name="White J."/>
            <person name="Yandava C."/>
            <person name="Haas B."/>
            <person name="Henn M.R."/>
            <person name="Nusbaum C."/>
            <person name="Birren B."/>
        </authorList>
    </citation>
    <scope>NUCLEOTIDE SEQUENCE [LARGE SCALE GENOMIC DNA]</scope>
</reference>
<dbReference type="RefSeq" id="XP_003136161.1">
    <property type="nucleotide sequence ID" value="XM_003136113.1"/>
</dbReference>